<protein>
    <recommendedName>
        <fullName evidence="2">DUF501 domain-containing protein</fullName>
    </recommendedName>
</protein>
<name>X1L8L6_9ZZZZ</name>
<feature type="non-terminal residue" evidence="1">
    <location>
        <position position="174"/>
    </location>
</feature>
<dbReference type="PANTHER" id="PTHR37163:SF1">
    <property type="entry name" value="DUF501 DOMAIN-CONTAINING PROTEIN"/>
    <property type="match status" value="1"/>
</dbReference>
<comment type="caution">
    <text evidence="1">The sequence shown here is derived from an EMBL/GenBank/DDBJ whole genome shotgun (WGS) entry which is preliminary data.</text>
</comment>
<sequence>MEPVSLKDKRIIEKQLGRIPRGLLGIECRCRYGYPQVVTVYPLIEGKPFPTIFWLTCPYLTKAIDHLEAEGWVKRMEAELRADEGLALCLQEAHKAYIAEREGLLSSEDRAFLEQARMLKGLLEKGIGGTADFSRVKCLHLHVAHALARENPIGELVLQHLQQHTCPSEEVICE</sequence>
<accession>X1L8L6</accession>
<dbReference type="Pfam" id="PF04417">
    <property type="entry name" value="DUF501"/>
    <property type="match status" value="1"/>
</dbReference>
<gene>
    <name evidence="1" type="ORF">S06H3_02946</name>
</gene>
<dbReference type="EMBL" id="BARV01000915">
    <property type="protein sequence ID" value="GAH90463.1"/>
    <property type="molecule type" value="Genomic_DNA"/>
</dbReference>
<reference evidence="1" key="1">
    <citation type="journal article" date="2014" name="Front. Microbiol.">
        <title>High frequency of phylogenetically diverse reductive dehalogenase-homologous genes in deep subseafloor sedimentary metagenomes.</title>
        <authorList>
            <person name="Kawai M."/>
            <person name="Futagami T."/>
            <person name="Toyoda A."/>
            <person name="Takaki Y."/>
            <person name="Nishi S."/>
            <person name="Hori S."/>
            <person name="Arai W."/>
            <person name="Tsubouchi T."/>
            <person name="Morono Y."/>
            <person name="Uchiyama I."/>
            <person name="Ito T."/>
            <person name="Fujiyama A."/>
            <person name="Inagaki F."/>
            <person name="Takami H."/>
        </authorList>
    </citation>
    <scope>NUCLEOTIDE SEQUENCE</scope>
    <source>
        <strain evidence="1">Expedition CK06-06</strain>
    </source>
</reference>
<dbReference type="PANTHER" id="PTHR37163">
    <property type="entry name" value="CONSERVED PROTEIN"/>
    <property type="match status" value="1"/>
</dbReference>
<evidence type="ECO:0008006" key="2">
    <source>
        <dbReference type="Google" id="ProtNLM"/>
    </source>
</evidence>
<proteinExistence type="predicted"/>
<evidence type="ECO:0000313" key="1">
    <source>
        <dbReference type="EMBL" id="GAH90463.1"/>
    </source>
</evidence>
<dbReference type="AlphaFoldDB" id="X1L8L6"/>
<organism evidence="1">
    <name type="scientific">marine sediment metagenome</name>
    <dbReference type="NCBI Taxonomy" id="412755"/>
    <lineage>
        <taxon>unclassified sequences</taxon>
        <taxon>metagenomes</taxon>
        <taxon>ecological metagenomes</taxon>
    </lineage>
</organism>
<dbReference type="InterPro" id="IPR007511">
    <property type="entry name" value="DUF501"/>
</dbReference>